<reference evidence="5" key="1">
    <citation type="submission" date="2016-11" db="UniProtKB">
        <authorList>
            <consortium name="WormBaseParasite"/>
        </authorList>
    </citation>
    <scope>IDENTIFICATION</scope>
</reference>
<evidence type="ECO:0000313" key="3">
    <source>
        <dbReference type="Proteomes" id="UP000095284"/>
    </source>
</evidence>
<dbReference type="AlphaFoldDB" id="A0A1I7SAL7"/>
<dbReference type="WBParaSite" id="BXY_1006400.1">
    <property type="protein sequence ID" value="BXY_1006400.1"/>
    <property type="gene ID" value="BXY_1006400"/>
</dbReference>
<sequence length="293" mass="33855">MLATFSFTSPDLEIAGFFCLKDFGACQKYCDTPQFCRLYCNPLCCTSKLLRELRCTRFVPNAYRMNSTEFEILPQPWKTADGESIGVYAEDLIVFKGGASNAEMELGKTRNKVGLRRRSFNESFVNDLYIAGIIPEPILSIGYSHHPANRAVTFGRHVREHCGEYNKIDLTNRLEFMFDGIDVVFMSYTESQNFRIGLSESDTFHAPHYALTRLLHSKIISFKKESGYVYFVNTKQLQNFTWTLSDGFRIDLQDYNVIREYHVARIIYILPISPNPDNMQWILSSAVFFEYCI</sequence>
<dbReference type="Proteomes" id="UP000582659">
    <property type="component" value="Unassembled WGS sequence"/>
</dbReference>
<evidence type="ECO:0000313" key="5">
    <source>
        <dbReference type="WBParaSite" id="BXY_1006400.1"/>
    </source>
</evidence>
<dbReference type="Proteomes" id="UP000659654">
    <property type="component" value="Unassembled WGS sequence"/>
</dbReference>
<organism evidence="3 5">
    <name type="scientific">Bursaphelenchus xylophilus</name>
    <name type="common">Pinewood nematode worm</name>
    <name type="synonym">Aphelenchoides xylophilus</name>
    <dbReference type="NCBI Taxonomy" id="6326"/>
    <lineage>
        <taxon>Eukaryota</taxon>
        <taxon>Metazoa</taxon>
        <taxon>Ecdysozoa</taxon>
        <taxon>Nematoda</taxon>
        <taxon>Chromadorea</taxon>
        <taxon>Rhabditida</taxon>
        <taxon>Tylenchina</taxon>
        <taxon>Tylenchomorpha</taxon>
        <taxon>Aphelenchoidea</taxon>
        <taxon>Aphelenchoididae</taxon>
        <taxon>Bursaphelenchus</taxon>
    </lineage>
</organism>
<dbReference type="SMR" id="A0A1I7SAL7"/>
<dbReference type="OrthoDB" id="10643294at2759"/>
<reference evidence="2" key="2">
    <citation type="submission" date="2020-08" db="EMBL/GenBank/DDBJ databases">
        <authorList>
            <person name="Kikuchi T."/>
        </authorList>
    </citation>
    <scope>NUCLEOTIDE SEQUENCE</scope>
    <source>
        <strain evidence="1">Ka4C1</strain>
    </source>
</reference>
<keyword evidence="4" id="KW-1185">Reference proteome</keyword>
<proteinExistence type="predicted"/>
<dbReference type="Proteomes" id="UP000095284">
    <property type="component" value="Unplaced"/>
</dbReference>
<dbReference type="EMBL" id="CAJFDI010000001">
    <property type="protein sequence ID" value="CAD5207770.1"/>
    <property type="molecule type" value="Genomic_DNA"/>
</dbReference>
<evidence type="ECO:0000313" key="4">
    <source>
        <dbReference type="Proteomes" id="UP000659654"/>
    </source>
</evidence>
<protein>
    <submittedName>
        <fullName evidence="1">(pine wood nematode) hypothetical protein</fullName>
    </submittedName>
</protein>
<evidence type="ECO:0000313" key="2">
    <source>
        <dbReference type="EMBL" id="CAG9079217.1"/>
    </source>
</evidence>
<gene>
    <name evidence="1" type="ORF">BXYJ_LOCUS91</name>
</gene>
<dbReference type="EMBL" id="CAJFCV020000001">
    <property type="protein sequence ID" value="CAG9079217.1"/>
    <property type="molecule type" value="Genomic_DNA"/>
</dbReference>
<accession>A0A1I7SAL7</accession>
<name>A0A1I7SAL7_BURXY</name>
<evidence type="ECO:0000313" key="1">
    <source>
        <dbReference type="EMBL" id="CAD5207770.1"/>
    </source>
</evidence>